<evidence type="ECO:0000313" key="2">
    <source>
        <dbReference type="EMBL" id="GAA1247136.1"/>
    </source>
</evidence>
<dbReference type="InterPro" id="IPR001387">
    <property type="entry name" value="Cro/C1-type_HTH"/>
</dbReference>
<dbReference type="InterPro" id="IPR010982">
    <property type="entry name" value="Lambda_DNA-bd_dom_sf"/>
</dbReference>
<dbReference type="SUPFAM" id="SSF47413">
    <property type="entry name" value="lambda repressor-like DNA-binding domains"/>
    <property type="match status" value="1"/>
</dbReference>
<name>A0ABN1WDZ1_9ACTN</name>
<dbReference type="Proteomes" id="UP001500037">
    <property type="component" value="Unassembled WGS sequence"/>
</dbReference>
<comment type="caution">
    <text evidence="2">The sequence shown here is derived from an EMBL/GenBank/DDBJ whole genome shotgun (WGS) entry which is preliminary data.</text>
</comment>
<reference evidence="2 3" key="1">
    <citation type="journal article" date="2019" name="Int. J. Syst. Evol. Microbiol.">
        <title>The Global Catalogue of Microorganisms (GCM) 10K type strain sequencing project: providing services to taxonomists for standard genome sequencing and annotation.</title>
        <authorList>
            <consortium name="The Broad Institute Genomics Platform"/>
            <consortium name="The Broad Institute Genome Sequencing Center for Infectious Disease"/>
            <person name="Wu L."/>
            <person name="Ma J."/>
        </authorList>
    </citation>
    <scope>NUCLEOTIDE SEQUENCE [LARGE SCALE GENOMIC DNA]</scope>
    <source>
        <strain evidence="2 3">JCM 13004</strain>
    </source>
</reference>
<feature type="domain" description="HTH cro/C1-type" evidence="1">
    <location>
        <begin position="50"/>
        <end position="105"/>
    </location>
</feature>
<dbReference type="SMART" id="SM00530">
    <property type="entry name" value="HTH_XRE"/>
    <property type="match status" value="1"/>
</dbReference>
<accession>A0ABN1WDZ1</accession>
<evidence type="ECO:0000259" key="1">
    <source>
        <dbReference type="PROSITE" id="PS50943"/>
    </source>
</evidence>
<organism evidence="2 3">
    <name type="scientific">Kitasatospora nipponensis</name>
    <dbReference type="NCBI Taxonomy" id="258049"/>
    <lineage>
        <taxon>Bacteria</taxon>
        <taxon>Bacillati</taxon>
        <taxon>Actinomycetota</taxon>
        <taxon>Actinomycetes</taxon>
        <taxon>Kitasatosporales</taxon>
        <taxon>Streptomycetaceae</taxon>
        <taxon>Kitasatospora</taxon>
    </lineage>
</organism>
<evidence type="ECO:0000313" key="3">
    <source>
        <dbReference type="Proteomes" id="UP001500037"/>
    </source>
</evidence>
<dbReference type="PROSITE" id="PS50943">
    <property type="entry name" value="HTH_CROC1"/>
    <property type="match status" value="1"/>
</dbReference>
<sequence>MAAHGVRLLPTHVLGWESGELRPGEEEFIALARALWCPAAQLMGAPPASLRDYRLARELSRQQAAERLGLSPRAYAAVELSGRWSGDEAQSAALAELLGMTLRELVRVTGVADELERRLRQCVDGRWQAQLKPLARLVPVPRATLAAVLAALQDGYQVHSYWGSSTPAEPVGAEEPPLERFWALLAERDTGGLPV</sequence>
<proteinExistence type="predicted"/>
<gene>
    <name evidence="2" type="ORF">GCM10009665_42660</name>
</gene>
<dbReference type="CDD" id="cd00093">
    <property type="entry name" value="HTH_XRE"/>
    <property type="match status" value="1"/>
</dbReference>
<protein>
    <recommendedName>
        <fullName evidence="1">HTH cro/C1-type domain-containing protein</fullName>
    </recommendedName>
</protein>
<dbReference type="EMBL" id="BAAALF010000078">
    <property type="protein sequence ID" value="GAA1247136.1"/>
    <property type="molecule type" value="Genomic_DNA"/>
</dbReference>
<dbReference type="Gene3D" id="1.10.260.40">
    <property type="entry name" value="lambda repressor-like DNA-binding domains"/>
    <property type="match status" value="1"/>
</dbReference>
<keyword evidence="3" id="KW-1185">Reference proteome</keyword>